<protein>
    <recommendedName>
        <fullName evidence="5">Carboxypeptidase regulatory-like domain-containing protein</fullName>
    </recommendedName>
</protein>
<sequence>MRMAQLGRHLRRSVGAAVATLVVAGLPTVAADVAHAADETPTVVFFTPRADQTQQKVPTTGVHVLLGADATVQSVRLSYGRTGVEASTCLPRKPDSEVFETTLGTQPTGPLGLQAAGYTSVDCQAATQVGTLATQSVAVSAAATAFKEPNTADRDTGEKLCGPFVRPRRKVAKGTTGCSAVPLGVFTSRLDGHTYARVTGEAVQTSTAGIADPQADSPTFAQPTPGVATPGGSFSSDTFREPVDLTGNPGLGTGIRRVVIRVSDGISSEAVETPVYTQVVTHVRSTTTPTAGGYAVTSTLLDQYGQPVVHAPARLTGYANGSRTPVNQLVATDVNGVATFPGVVPANGFYIAVADVDLNGSKGSAEPSFESVVGRVSKSAPGRALYHNNTRTRGAGGTVGDSLRGTVDAAARRYQWIDQDGHLAFSSLATRRAGAGRVSQPAHLTWVNAHGAPFNPRWLRSGRFETRAWTGLRRRPGLRNADMTFKQDAARHLSVEWEVKDIKPFTSAAALNAAFASLAASAQRYYGAGWQSRVQVKMLSDLSGGQPFALSVLRAAHAHGFTTMYLARGTAIRVQIPASAHAYVDFVRGAAGSLYAYEPPAWQKDMPVAKDPALTAR</sequence>
<organism evidence="3 4">
    <name type="scientific">Nocardioides panacihumi</name>
    <dbReference type="NCBI Taxonomy" id="400774"/>
    <lineage>
        <taxon>Bacteria</taxon>
        <taxon>Bacillati</taxon>
        <taxon>Actinomycetota</taxon>
        <taxon>Actinomycetes</taxon>
        <taxon>Propionibacteriales</taxon>
        <taxon>Nocardioidaceae</taxon>
        <taxon>Nocardioides</taxon>
    </lineage>
</organism>
<evidence type="ECO:0008006" key="5">
    <source>
        <dbReference type="Google" id="ProtNLM"/>
    </source>
</evidence>
<comment type="caution">
    <text evidence="3">The sequence shown here is derived from an EMBL/GenBank/DDBJ whole genome shotgun (WGS) entry which is preliminary data.</text>
</comment>
<feature type="signal peptide" evidence="2">
    <location>
        <begin position="1"/>
        <end position="36"/>
    </location>
</feature>
<gene>
    <name evidence="3" type="ORF">GCM10009798_29790</name>
</gene>
<dbReference type="Proteomes" id="UP001500571">
    <property type="component" value="Unassembled WGS sequence"/>
</dbReference>
<keyword evidence="4" id="KW-1185">Reference proteome</keyword>
<accession>A0ABP5CQU7</accession>
<evidence type="ECO:0000256" key="1">
    <source>
        <dbReference type="SAM" id="MobiDB-lite"/>
    </source>
</evidence>
<name>A0ABP5CQU7_9ACTN</name>
<evidence type="ECO:0000313" key="4">
    <source>
        <dbReference type="Proteomes" id="UP001500571"/>
    </source>
</evidence>
<proteinExistence type="predicted"/>
<reference evidence="4" key="1">
    <citation type="journal article" date="2019" name="Int. J. Syst. Evol. Microbiol.">
        <title>The Global Catalogue of Microorganisms (GCM) 10K type strain sequencing project: providing services to taxonomists for standard genome sequencing and annotation.</title>
        <authorList>
            <consortium name="The Broad Institute Genomics Platform"/>
            <consortium name="The Broad Institute Genome Sequencing Center for Infectious Disease"/>
            <person name="Wu L."/>
            <person name="Ma J."/>
        </authorList>
    </citation>
    <scope>NUCLEOTIDE SEQUENCE [LARGE SCALE GENOMIC DNA]</scope>
    <source>
        <strain evidence="4">JCM 15309</strain>
    </source>
</reference>
<keyword evidence="2" id="KW-0732">Signal</keyword>
<evidence type="ECO:0000313" key="3">
    <source>
        <dbReference type="EMBL" id="GAA1967478.1"/>
    </source>
</evidence>
<feature type="chain" id="PRO_5045354466" description="Carboxypeptidase regulatory-like domain-containing protein" evidence="2">
    <location>
        <begin position="37"/>
        <end position="617"/>
    </location>
</feature>
<feature type="region of interest" description="Disordered" evidence="1">
    <location>
        <begin position="215"/>
        <end position="248"/>
    </location>
</feature>
<dbReference type="EMBL" id="BAAAPB010000003">
    <property type="protein sequence ID" value="GAA1967478.1"/>
    <property type="molecule type" value="Genomic_DNA"/>
</dbReference>
<evidence type="ECO:0000256" key="2">
    <source>
        <dbReference type="SAM" id="SignalP"/>
    </source>
</evidence>